<dbReference type="InterPro" id="IPR000182">
    <property type="entry name" value="GNAT_dom"/>
</dbReference>
<comment type="caution">
    <text evidence="2">The sequence shown here is derived from an EMBL/GenBank/DDBJ whole genome shotgun (WGS) entry which is preliminary data.</text>
</comment>
<keyword evidence="3" id="KW-1185">Reference proteome</keyword>
<organism evidence="2 3">
    <name type="scientific">Abyssicoccus albus</name>
    <dbReference type="NCBI Taxonomy" id="1817405"/>
    <lineage>
        <taxon>Bacteria</taxon>
        <taxon>Bacillati</taxon>
        <taxon>Bacillota</taxon>
        <taxon>Bacilli</taxon>
        <taxon>Bacillales</taxon>
        <taxon>Abyssicoccaceae</taxon>
    </lineage>
</organism>
<dbReference type="AlphaFoldDB" id="A0A3N5CIG2"/>
<dbReference type="Pfam" id="PF00583">
    <property type="entry name" value="Acetyltransf_1"/>
    <property type="match status" value="1"/>
</dbReference>
<name>A0A3N5CIG2_9BACL</name>
<dbReference type="Proteomes" id="UP000277108">
    <property type="component" value="Unassembled WGS sequence"/>
</dbReference>
<reference evidence="2 3" key="1">
    <citation type="submission" date="2018-11" db="EMBL/GenBank/DDBJ databases">
        <title>Genomic Encyclopedia of Type Strains, Phase IV (KMG-IV): sequencing the most valuable type-strain genomes for metagenomic binning, comparative biology and taxonomic classification.</title>
        <authorList>
            <person name="Goeker M."/>
        </authorList>
    </citation>
    <scope>NUCLEOTIDE SEQUENCE [LARGE SCALE GENOMIC DNA]</scope>
    <source>
        <strain evidence="2 3">DSM 29158</strain>
    </source>
</reference>
<dbReference type="InterPro" id="IPR016181">
    <property type="entry name" value="Acyl_CoA_acyltransferase"/>
</dbReference>
<keyword evidence="2" id="KW-0808">Transferase</keyword>
<protein>
    <submittedName>
        <fullName evidence="2">Acetyltransferase (GNAT) family protein</fullName>
    </submittedName>
</protein>
<accession>A0A3N5CIG2</accession>
<feature type="domain" description="N-acetyltransferase" evidence="1">
    <location>
        <begin position="25"/>
        <end position="117"/>
    </location>
</feature>
<evidence type="ECO:0000259" key="1">
    <source>
        <dbReference type="Pfam" id="PF00583"/>
    </source>
</evidence>
<evidence type="ECO:0000313" key="3">
    <source>
        <dbReference type="Proteomes" id="UP000277108"/>
    </source>
</evidence>
<gene>
    <name evidence="2" type="ORF">EDD62_0039</name>
</gene>
<dbReference type="Gene3D" id="3.40.630.30">
    <property type="match status" value="1"/>
</dbReference>
<evidence type="ECO:0000313" key="2">
    <source>
        <dbReference type="EMBL" id="RPF57421.1"/>
    </source>
</evidence>
<dbReference type="GO" id="GO:0016747">
    <property type="term" value="F:acyltransferase activity, transferring groups other than amino-acyl groups"/>
    <property type="evidence" value="ECO:0007669"/>
    <property type="project" value="InterPro"/>
</dbReference>
<dbReference type="EMBL" id="RKRK01000002">
    <property type="protein sequence ID" value="RPF57421.1"/>
    <property type="molecule type" value="Genomic_DNA"/>
</dbReference>
<proteinExistence type="predicted"/>
<sequence>MVIDKLVKEMLNEQQICSEINYAIYQEMIQFELKEKFGRLYYILNDTGNQLISIMYVIFKPIEPCWYIKFSWTNPTYRNKGYHKRLKVEFESWVKNHSQHKLIKTEVSSTNDLMISLNQKGGYKIKKSIMYKNMND</sequence>
<dbReference type="SUPFAM" id="SSF55729">
    <property type="entry name" value="Acyl-CoA N-acyltransferases (Nat)"/>
    <property type="match status" value="1"/>
</dbReference>